<comment type="caution">
    <text evidence="3">The sequence shown here is derived from an EMBL/GenBank/DDBJ whole genome shotgun (WGS) entry which is preliminary data.</text>
</comment>
<dbReference type="Pfam" id="PF00923">
    <property type="entry name" value="TAL_FSA"/>
    <property type="match status" value="1"/>
</dbReference>
<evidence type="ECO:0000313" key="4">
    <source>
        <dbReference type="Proteomes" id="UP000807353"/>
    </source>
</evidence>
<dbReference type="GO" id="GO:0009052">
    <property type="term" value="P:pentose-phosphate shunt, non-oxidative branch"/>
    <property type="evidence" value="ECO:0007669"/>
    <property type="project" value="TreeGrafter"/>
</dbReference>
<name>A0A9P6CBG5_9AGAR</name>
<dbReference type="Gene3D" id="3.20.20.70">
    <property type="entry name" value="Aldolase class I"/>
    <property type="match status" value="1"/>
</dbReference>
<dbReference type="OrthoDB" id="2015515at2759"/>
<dbReference type="PROSITE" id="PS00958">
    <property type="entry name" value="TRANSALDOLASE_2"/>
    <property type="match status" value="1"/>
</dbReference>
<organism evidence="3 4">
    <name type="scientific">Collybia nuda</name>
    <dbReference type="NCBI Taxonomy" id="64659"/>
    <lineage>
        <taxon>Eukaryota</taxon>
        <taxon>Fungi</taxon>
        <taxon>Dikarya</taxon>
        <taxon>Basidiomycota</taxon>
        <taxon>Agaricomycotina</taxon>
        <taxon>Agaricomycetes</taxon>
        <taxon>Agaricomycetidae</taxon>
        <taxon>Agaricales</taxon>
        <taxon>Tricholomatineae</taxon>
        <taxon>Clitocybaceae</taxon>
        <taxon>Collybia</taxon>
    </lineage>
</organism>
<dbReference type="GO" id="GO:0005975">
    <property type="term" value="P:carbohydrate metabolic process"/>
    <property type="evidence" value="ECO:0007669"/>
    <property type="project" value="InterPro"/>
</dbReference>
<dbReference type="AlphaFoldDB" id="A0A9P6CBG5"/>
<dbReference type="InterPro" id="IPR018225">
    <property type="entry name" value="Transaldolase_AS"/>
</dbReference>
<sequence length="375" mass="41160">MPLTALQAVRDSGILIASDTGEYNKIGEFYPQDATTNPSLVLAAVKKPEYAHLIDRAVEYVLTRRDSIEARTQLALDHLLVQVGIQILNIIPGRVSVSIDPRLANDRDAIVNKGHDLIAIFEELGISRERVLIKIPGTYSGILAARILETPVRLSDGTMTDPIHTNATLIFGRVQALACAQAGMAVISPFIGRVKDWWAAREPKSDGATNPEQPLSEHPGIILVQQIRSAYASYGHRTGIMAAGFRRVEEIVELGKRGSRGGPDIVTLPPDLLAGLRDSVGVVSQNEFTPDRERQLEPVYIPPEGPTLEGEARYTKDVEEEMIALDKVPEGLAKFTVDAKILEDLIRGKVESGSVETSAGMFWFLGWPRWLGRLF</sequence>
<evidence type="ECO:0000256" key="1">
    <source>
        <dbReference type="ARBA" id="ARBA00023270"/>
    </source>
</evidence>
<comment type="catalytic activity">
    <reaction evidence="2">
        <text>D-sedoheptulose 7-phosphate + D-glyceraldehyde 3-phosphate = D-erythrose 4-phosphate + beta-D-fructose 6-phosphate</text>
        <dbReference type="Rhea" id="RHEA:17053"/>
        <dbReference type="ChEBI" id="CHEBI:16897"/>
        <dbReference type="ChEBI" id="CHEBI:57483"/>
        <dbReference type="ChEBI" id="CHEBI:57634"/>
        <dbReference type="ChEBI" id="CHEBI:59776"/>
        <dbReference type="EC" id="2.2.1.2"/>
    </reaction>
</comment>
<proteinExistence type="predicted"/>
<evidence type="ECO:0000256" key="2">
    <source>
        <dbReference type="RuleBase" id="RU000501"/>
    </source>
</evidence>
<reference evidence="3" key="1">
    <citation type="submission" date="2020-11" db="EMBL/GenBank/DDBJ databases">
        <authorList>
            <consortium name="DOE Joint Genome Institute"/>
            <person name="Ahrendt S."/>
            <person name="Riley R."/>
            <person name="Andreopoulos W."/>
            <person name="Labutti K."/>
            <person name="Pangilinan J."/>
            <person name="Ruiz-Duenas F.J."/>
            <person name="Barrasa J.M."/>
            <person name="Sanchez-Garcia M."/>
            <person name="Camarero S."/>
            <person name="Miyauchi S."/>
            <person name="Serrano A."/>
            <person name="Linde D."/>
            <person name="Babiker R."/>
            <person name="Drula E."/>
            <person name="Ayuso-Fernandez I."/>
            <person name="Pacheco R."/>
            <person name="Padilla G."/>
            <person name="Ferreira P."/>
            <person name="Barriuso J."/>
            <person name="Kellner H."/>
            <person name="Castanera R."/>
            <person name="Alfaro M."/>
            <person name="Ramirez L."/>
            <person name="Pisabarro A.G."/>
            <person name="Kuo A."/>
            <person name="Tritt A."/>
            <person name="Lipzen A."/>
            <person name="He G."/>
            <person name="Yan M."/>
            <person name="Ng V."/>
            <person name="Cullen D."/>
            <person name="Martin F."/>
            <person name="Rosso M.-N."/>
            <person name="Henrissat B."/>
            <person name="Hibbett D."/>
            <person name="Martinez A.T."/>
            <person name="Grigoriev I.V."/>
        </authorList>
    </citation>
    <scope>NUCLEOTIDE SEQUENCE</scope>
    <source>
        <strain evidence="3">CBS 247.69</strain>
    </source>
</reference>
<dbReference type="PANTHER" id="PTHR10683:SF18">
    <property type="entry name" value="TRANSALDOLASE"/>
    <property type="match status" value="1"/>
</dbReference>
<keyword evidence="1" id="KW-0704">Schiff base</keyword>
<dbReference type="GO" id="GO:0004801">
    <property type="term" value="F:transaldolase activity"/>
    <property type="evidence" value="ECO:0007669"/>
    <property type="project" value="UniProtKB-EC"/>
</dbReference>
<keyword evidence="4" id="KW-1185">Reference proteome</keyword>
<dbReference type="EC" id="2.2.1.2" evidence="2"/>
<protein>
    <recommendedName>
        <fullName evidence="2">Transaldolase</fullName>
        <ecNumber evidence="2">2.2.1.2</ecNumber>
    </recommendedName>
</protein>
<dbReference type="InterPro" id="IPR001585">
    <property type="entry name" value="TAL/FSA"/>
</dbReference>
<comment type="function">
    <text evidence="2">Catalyzes the rate-limiting step of the non-oxidative phase in the pentose phosphate pathway. Catalyzes the reversible conversion of sedheptulose-7-phosphate and D-glyceraldehyde 3-phosphate into erythrose-4-phosphate and beta-D-fructose 6-phosphate.</text>
</comment>
<dbReference type="Proteomes" id="UP000807353">
    <property type="component" value="Unassembled WGS sequence"/>
</dbReference>
<dbReference type="SUPFAM" id="SSF51569">
    <property type="entry name" value="Aldolase"/>
    <property type="match status" value="1"/>
</dbReference>
<keyword evidence="2" id="KW-0570">Pentose shunt</keyword>
<keyword evidence="2" id="KW-0808">Transferase</keyword>
<comment type="pathway">
    <text evidence="2">Carbohydrate degradation; pentose phosphate pathway; D-glyceraldehyde 3-phosphate and beta-D-fructose 6-phosphate from D-ribose 5-phosphate and D-xylulose 5-phosphate (non-oxidative stage): step 2/3.</text>
</comment>
<dbReference type="PROSITE" id="PS01054">
    <property type="entry name" value="TRANSALDOLASE_1"/>
    <property type="match status" value="1"/>
</dbReference>
<dbReference type="InterPro" id="IPR013785">
    <property type="entry name" value="Aldolase_TIM"/>
</dbReference>
<dbReference type="PANTHER" id="PTHR10683">
    <property type="entry name" value="TRANSALDOLASE"/>
    <property type="match status" value="1"/>
</dbReference>
<evidence type="ECO:0000313" key="3">
    <source>
        <dbReference type="EMBL" id="KAF9459531.1"/>
    </source>
</evidence>
<gene>
    <name evidence="3" type="ORF">BDZ94DRAFT_1324746</name>
</gene>
<accession>A0A9P6CBG5</accession>
<dbReference type="EMBL" id="MU150315">
    <property type="protein sequence ID" value="KAF9459531.1"/>
    <property type="molecule type" value="Genomic_DNA"/>
</dbReference>